<accession>A0AA38X6B4</accession>
<sequence length="348" mass="38514">MANQSLSSDDGTLAIQRQNPSRWRKSYSWLGFQRGYNVPLFIIFAGAMLGFSLARLEYLSWGSFSKGAAPGETYWYRAGHHRVGLLLHLGTILPAGIMMIFQFIPAIRRRAILFHRINGHLVILLIIISNAGALMIARHAFGGELATQAAVGVLVTSTTLGLILAYINIKRLQVDQHRAWMLRSMFLLGTIITTRLIMILSALVASKIGSYTVLMSCGELESMHGPGYLEEMYPGCIVNSTIMRQELKPIMADLFGGVKENIGASLRIGFGMALWLSIFLHAVGIEIYLSLTPREAQRLRMVSYERQLEAQMSNPGSAGLVVEKFGDAIPWQPYEGRLHSGSQLDTGK</sequence>
<feature type="transmembrane region" description="Helical" evidence="1">
    <location>
        <begin position="149"/>
        <end position="169"/>
    </location>
</feature>
<dbReference type="AlphaFoldDB" id="A0AA38X6B4"/>
<dbReference type="InterPro" id="IPR018750">
    <property type="entry name" value="DUF2306_membrane"/>
</dbReference>
<feature type="transmembrane region" description="Helical" evidence="1">
    <location>
        <begin position="181"/>
        <end position="205"/>
    </location>
</feature>
<keyword evidence="3" id="KW-1185">Reference proteome</keyword>
<feature type="transmembrane region" description="Helical" evidence="1">
    <location>
        <begin position="268"/>
        <end position="291"/>
    </location>
</feature>
<feature type="transmembrane region" description="Helical" evidence="1">
    <location>
        <begin position="85"/>
        <end position="107"/>
    </location>
</feature>
<dbReference type="EMBL" id="JAPDRK010000011">
    <property type="protein sequence ID" value="KAJ9607652.1"/>
    <property type="molecule type" value="Genomic_DNA"/>
</dbReference>
<evidence type="ECO:0000256" key="1">
    <source>
        <dbReference type="SAM" id="Phobius"/>
    </source>
</evidence>
<evidence type="ECO:0000313" key="2">
    <source>
        <dbReference type="EMBL" id="KAJ9607652.1"/>
    </source>
</evidence>
<reference evidence="2" key="1">
    <citation type="submission" date="2022-10" db="EMBL/GenBank/DDBJ databases">
        <title>Culturing micro-colonial fungi from biological soil crusts in the Mojave desert and describing Neophaeococcomyces mojavensis, and introducing the new genera and species Taxawa tesnikishii.</title>
        <authorList>
            <person name="Kurbessoian T."/>
            <person name="Stajich J.E."/>
        </authorList>
    </citation>
    <scope>NUCLEOTIDE SEQUENCE</scope>
    <source>
        <strain evidence="2">TK_41</strain>
    </source>
</reference>
<name>A0AA38X6B4_9EURO</name>
<feature type="transmembrane region" description="Helical" evidence="1">
    <location>
        <begin position="35"/>
        <end position="54"/>
    </location>
</feature>
<keyword evidence="1" id="KW-0472">Membrane</keyword>
<keyword evidence="1" id="KW-0812">Transmembrane</keyword>
<evidence type="ECO:0000313" key="3">
    <source>
        <dbReference type="Proteomes" id="UP001172673"/>
    </source>
</evidence>
<feature type="transmembrane region" description="Helical" evidence="1">
    <location>
        <begin position="119"/>
        <end position="137"/>
    </location>
</feature>
<proteinExistence type="predicted"/>
<dbReference type="Pfam" id="PF10067">
    <property type="entry name" value="DUF2306"/>
    <property type="match status" value="1"/>
</dbReference>
<comment type="caution">
    <text evidence="2">The sequence shown here is derived from an EMBL/GenBank/DDBJ whole genome shotgun (WGS) entry which is preliminary data.</text>
</comment>
<organism evidence="2 3">
    <name type="scientific">Cladophialophora chaetospira</name>
    <dbReference type="NCBI Taxonomy" id="386627"/>
    <lineage>
        <taxon>Eukaryota</taxon>
        <taxon>Fungi</taxon>
        <taxon>Dikarya</taxon>
        <taxon>Ascomycota</taxon>
        <taxon>Pezizomycotina</taxon>
        <taxon>Eurotiomycetes</taxon>
        <taxon>Chaetothyriomycetidae</taxon>
        <taxon>Chaetothyriales</taxon>
        <taxon>Herpotrichiellaceae</taxon>
        <taxon>Cladophialophora</taxon>
    </lineage>
</organism>
<evidence type="ECO:0008006" key="4">
    <source>
        <dbReference type="Google" id="ProtNLM"/>
    </source>
</evidence>
<protein>
    <recommendedName>
        <fullName evidence="4">Microtubule associated protein</fullName>
    </recommendedName>
</protein>
<keyword evidence="1" id="KW-1133">Transmembrane helix</keyword>
<gene>
    <name evidence="2" type="ORF">H2200_007730</name>
</gene>
<dbReference type="Proteomes" id="UP001172673">
    <property type="component" value="Unassembled WGS sequence"/>
</dbReference>